<name>G9L0W7_MUSPF</name>
<reference evidence="1" key="1">
    <citation type="journal article" date="2013" name="J. Virol.">
        <title>Sequencing, annotation, and characterization of the influenza ferret infectome.</title>
        <authorList>
            <person name="Leon A.J."/>
            <person name="Banner D."/>
            <person name="Xu L."/>
            <person name="Ran L."/>
            <person name="Peng Z."/>
            <person name="Yi K."/>
            <person name="Chen C."/>
            <person name="Xu F."/>
            <person name="Huang J."/>
            <person name="Zhao Z."/>
            <person name="Lin Z."/>
            <person name="Huang S.H."/>
            <person name="Fang Y."/>
            <person name="Kelvin A.A."/>
            <person name="Ross T.M."/>
            <person name="Farooqui A."/>
            <person name="Kelvin D.J."/>
        </authorList>
    </citation>
    <scope>NUCLEOTIDE SEQUENCE</scope>
    <source>
        <tissue evidence="1">Lungs</tissue>
    </source>
</reference>
<protein>
    <submittedName>
        <fullName evidence="1">Kalirin-like protein</fullName>
    </submittedName>
</protein>
<feature type="non-terminal residue" evidence="1">
    <location>
        <position position="1"/>
    </location>
</feature>
<proteinExistence type="evidence at transcript level"/>
<organism evidence="1">
    <name type="scientific">Mustela putorius furo</name>
    <name type="common">European domestic ferret</name>
    <name type="synonym">Mustela furo</name>
    <dbReference type="NCBI Taxonomy" id="9669"/>
    <lineage>
        <taxon>Eukaryota</taxon>
        <taxon>Metazoa</taxon>
        <taxon>Chordata</taxon>
        <taxon>Craniata</taxon>
        <taxon>Vertebrata</taxon>
        <taxon>Euteleostomi</taxon>
        <taxon>Mammalia</taxon>
        <taxon>Eutheria</taxon>
        <taxon>Laurasiatheria</taxon>
        <taxon>Carnivora</taxon>
        <taxon>Caniformia</taxon>
        <taxon>Musteloidea</taxon>
        <taxon>Mustelidae</taxon>
        <taxon>Mustelinae</taxon>
        <taxon>Mustela</taxon>
    </lineage>
</organism>
<evidence type="ECO:0000313" key="1">
    <source>
        <dbReference type="EMBL" id="AES10796.1"/>
    </source>
</evidence>
<accession>G9L0W7</accession>
<sequence length="88" mass="9877">AQAAAHHRSPGTCPRCPQLSLFVSMGRQHWLLWGDTSVLSEIPLISLIWPRPPPPSLGPGSDQRVISETPFLKTKRKTDRICWGFTFL</sequence>
<feature type="non-terminal residue" evidence="1">
    <location>
        <position position="88"/>
    </location>
</feature>
<dbReference type="AlphaFoldDB" id="G9L0W7"/>
<dbReference type="EMBL" id="JP022198">
    <property type="protein sequence ID" value="AES10796.1"/>
    <property type="molecule type" value="mRNA"/>
</dbReference>